<dbReference type="PANTHER" id="PTHR43055">
    <property type="entry name" value="FORMATE-DEPENDENT PHOSPHORIBOSYLGLYCINAMIDE FORMYLTRANSFERASE"/>
    <property type="match status" value="1"/>
</dbReference>
<evidence type="ECO:0000256" key="4">
    <source>
        <dbReference type="PROSITE-ProRule" id="PRU00409"/>
    </source>
</evidence>
<evidence type="ECO:0000313" key="7">
    <source>
        <dbReference type="Proteomes" id="UP000606721"/>
    </source>
</evidence>
<evidence type="ECO:0000256" key="2">
    <source>
        <dbReference type="ARBA" id="ARBA00022741"/>
    </source>
</evidence>
<dbReference type="EMBL" id="JACJQT010000004">
    <property type="protein sequence ID" value="MBD2277259.1"/>
    <property type="molecule type" value="Genomic_DNA"/>
</dbReference>
<dbReference type="PANTHER" id="PTHR43055:SF1">
    <property type="entry name" value="FORMATE-DEPENDENT PHOSPHORIBOSYLGLYCINAMIDE FORMYLTRANSFERASE"/>
    <property type="match status" value="1"/>
</dbReference>
<dbReference type="Gene3D" id="3.30.1490.20">
    <property type="entry name" value="ATP-grasp fold, A domain"/>
    <property type="match status" value="1"/>
</dbReference>
<evidence type="ECO:0000256" key="3">
    <source>
        <dbReference type="ARBA" id="ARBA00022840"/>
    </source>
</evidence>
<accession>A0ABR8BR35</accession>
<dbReference type="InterPro" id="IPR048764">
    <property type="entry name" value="PylC_N"/>
</dbReference>
<dbReference type="Pfam" id="PF21360">
    <property type="entry name" value="PylC-like_N"/>
    <property type="match status" value="1"/>
</dbReference>
<dbReference type="InterPro" id="IPR003806">
    <property type="entry name" value="ATP-grasp_PylC-type"/>
</dbReference>
<proteinExistence type="predicted"/>
<dbReference type="NCBIfam" id="NF009404">
    <property type="entry name" value="PRK12767.1-3"/>
    <property type="match status" value="1"/>
</dbReference>
<keyword evidence="3 4" id="KW-0067">ATP-binding</keyword>
<dbReference type="Gene3D" id="3.30.470.20">
    <property type="entry name" value="ATP-grasp fold, B domain"/>
    <property type="match status" value="1"/>
</dbReference>
<keyword evidence="1" id="KW-0436">Ligase</keyword>
<evidence type="ECO:0000313" key="6">
    <source>
        <dbReference type="EMBL" id="MBD2277259.1"/>
    </source>
</evidence>
<name>A0ABR8BR35_APHFL</name>
<keyword evidence="2 4" id="KW-0547">Nucleotide-binding</keyword>
<evidence type="ECO:0000259" key="5">
    <source>
        <dbReference type="PROSITE" id="PS50975"/>
    </source>
</evidence>
<dbReference type="InterPro" id="IPR013815">
    <property type="entry name" value="ATP_grasp_subdomain_1"/>
</dbReference>
<keyword evidence="7" id="KW-1185">Reference proteome</keyword>
<dbReference type="Pfam" id="PF02655">
    <property type="entry name" value="ATP-grasp_3"/>
    <property type="match status" value="1"/>
</dbReference>
<organism evidence="6 7">
    <name type="scientific">Aphanizomenon flos-aquae FACHB-1040</name>
    <dbReference type="NCBI Taxonomy" id="2692887"/>
    <lineage>
        <taxon>Bacteria</taxon>
        <taxon>Bacillati</taxon>
        <taxon>Cyanobacteriota</taxon>
        <taxon>Cyanophyceae</taxon>
        <taxon>Nostocales</taxon>
        <taxon>Aphanizomenonaceae</taxon>
        <taxon>Aphanizomenon</taxon>
    </lineage>
</organism>
<feature type="domain" description="ATP-grasp" evidence="5">
    <location>
        <begin position="121"/>
        <end position="314"/>
    </location>
</feature>
<gene>
    <name evidence="6" type="ORF">H6F99_02650</name>
</gene>
<protein>
    <submittedName>
        <fullName evidence="6">ATP-grasp domain-containing protein</fullName>
    </submittedName>
</protein>
<dbReference type="SUPFAM" id="SSF56059">
    <property type="entry name" value="Glutathione synthetase ATP-binding domain-like"/>
    <property type="match status" value="1"/>
</dbReference>
<reference evidence="6 7" key="1">
    <citation type="journal article" date="2020" name="ISME J.">
        <title>Comparative genomics reveals insights into cyanobacterial evolution and habitat adaptation.</title>
        <authorList>
            <person name="Chen M.Y."/>
            <person name="Teng W.K."/>
            <person name="Zhao L."/>
            <person name="Hu C.X."/>
            <person name="Zhou Y.K."/>
            <person name="Han B.P."/>
            <person name="Song L.R."/>
            <person name="Shu W.S."/>
        </authorList>
    </citation>
    <scope>NUCLEOTIDE SEQUENCE [LARGE SCALE GENOMIC DNA]</scope>
    <source>
        <strain evidence="6 7">FACHB-1040</strain>
    </source>
</reference>
<evidence type="ECO:0000256" key="1">
    <source>
        <dbReference type="ARBA" id="ARBA00022598"/>
    </source>
</evidence>
<dbReference type="PROSITE" id="PS50975">
    <property type="entry name" value="ATP_GRASP"/>
    <property type="match status" value="1"/>
</dbReference>
<dbReference type="Gene3D" id="3.40.50.20">
    <property type="match status" value="1"/>
</dbReference>
<sequence length="342" mass="38478">MSDKNMNVMLTCAGRRNYLVKFFQAALENRGLVFAGDASLEAPALKEADESFLLPSVNDSDYFDKLLDICQNKKVKLLIPLNDLELPYLGKQRDQFLKIGTIPVVSSPEIINVCFDKWLTFQFLETIGIPTPKTYLSLAEVKAAIERGEIDFPVVIKPRWGSASIGIEYPEDYEELELAYRFVKKAIQKSFLAMVSSTDFEKCILIQEKLIGQEHGLDIINNLETSYITTFVKRKLTMRAGETDRAITVENQELEKIGEKIGQKLGHIGNLDCDVIVEKKGNYVLEMNPRFGGGYPFSHVAGANIPAALIAWANGETPNDKWLKVQTNIISAKCDRLITFKR</sequence>
<dbReference type="InterPro" id="IPR011761">
    <property type="entry name" value="ATP-grasp"/>
</dbReference>
<comment type="caution">
    <text evidence="6">The sequence shown here is derived from an EMBL/GenBank/DDBJ whole genome shotgun (WGS) entry which is preliminary data.</text>
</comment>
<dbReference type="Proteomes" id="UP000606721">
    <property type="component" value="Unassembled WGS sequence"/>
</dbReference>